<gene>
    <name evidence="3" type="ORF">LL038_22335</name>
</gene>
<evidence type="ECO:0000313" key="3">
    <source>
        <dbReference type="EMBL" id="WAG60244.1"/>
    </source>
</evidence>
<feature type="domain" description="Thioredoxin" evidence="2">
    <location>
        <begin position="12"/>
        <end position="86"/>
    </location>
</feature>
<evidence type="ECO:0000313" key="4">
    <source>
        <dbReference type="Proteomes" id="UP001164733"/>
    </source>
</evidence>
<dbReference type="InterPro" id="IPR013766">
    <property type="entry name" value="Thioredoxin_domain"/>
</dbReference>
<reference evidence="3" key="1">
    <citation type="submission" date="2021-11" db="EMBL/GenBank/DDBJ databases">
        <title>Clostridia strains as spoilage organisms.</title>
        <authorList>
            <person name="Wambui J."/>
            <person name="Stevens M.J.A."/>
            <person name="Stephan R."/>
        </authorList>
    </citation>
    <scope>NUCLEOTIDE SEQUENCE</scope>
    <source>
        <strain evidence="3">CF009</strain>
    </source>
</reference>
<organism evidence="3 4">
    <name type="scientific">Clostridium estertheticum</name>
    <dbReference type="NCBI Taxonomy" id="238834"/>
    <lineage>
        <taxon>Bacteria</taxon>
        <taxon>Bacillati</taxon>
        <taxon>Bacillota</taxon>
        <taxon>Clostridia</taxon>
        <taxon>Eubacteriales</taxon>
        <taxon>Clostridiaceae</taxon>
        <taxon>Clostridium</taxon>
    </lineage>
</organism>
<feature type="transmembrane region" description="Helical" evidence="1">
    <location>
        <begin position="59"/>
        <end position="78"/>
    </location>
</feature>
<keyword evidence="1" id="KW-0472">Membrane</keyword>
<dbReference type="AlphaFoldDB" id="A0AA47EIW9"/>
<dbReference type="RefSeq" id="WP_216120862.1">
    <property type="nucleotide sequence ID" value="NZ_CP086239.1"/>
</dbReference>
<protein>
    <submittedName>
        <fullName evidence="3">Thioredoxin family protein</fullName>
    </submittedName>
</protein>
<dbReference type="CDD" id="cd02947">
    <property type="entry name" value="TRX_family"/>
    <property type="match status" value="1"/>
</dbReference>
<evidence type="ECO:0000256" key="1">
    <source>
        <dbReference type="SAM" id="Phobius"/>
    </source>
</evidence>
<name>A0AA47EIW9_9CLOT</name>
<dbReference type="EMBL" id="CP086239">
    <property type="protein sequence ID" value="WAG60244.1"/>
    <property type="molecule type" value="Genomic_DNA"/>
</dbReference>
<sequence length="106" mass="12161">MNNLSSIDDIKNFIKENKFVMLYFSSDGCGVCDDVLPMIEELLKKHPKVMSGHVEIQNMPSVAGVFGIFTIPAVIMFLEGKEIVRQARYINFLELKEKIQRFSEFV</sequence>
<keyword evidence="1" id="KW-1133">Transmembrane helix</keyword>
<dbReference type="Pfam" id="PF00085">
    <property type="entry name" value="Thioredoxin"/>
    <property type="match status" value="1"/>
</dbReference>
<dbReference type="Proteomes" id="UP001164733">
    <property type="component" value="Chromosome"/>
</dbReference>
<keyword evidence="1" id="KW-0812">Transmembrane</keyword>
<accession>A0AA47EIW9</accession>
<proteinExistence type="predicted"/>
<evidence type="ECO:0000259" key="2">
    <source>
        <dbReference type="Pfam" id="PF00085"/>
    </source>
</evidence>